<dbReference type="EMBL" id="LPHD01000186">
    <property type="protein sequence ID" value="KWA74123.1"/>
    <property type="molecule type" value="Genomic_DNA"/>
</dbReference>
<protein>
    <submittedName>
        <fullName evidence="1">Uncharacterized protein</fullName>
    </submittedName>
</protein>
<gene>
    <name evidence="1" type="ORF">WL29_02790</name>
</gene>
<proteinExistence type="predicted"/>
<reference evidence="1 2" key="1">
    <citation type="submission" date="2015-11" db="EMBL/GenBank/DDBJ databases">
        <title>Expanding the genomic diversity of Burkholderia species for the development of highly accurate diagnostics.</title>
        <authorList>
            <person name="Sahl J."/>
            <person name="Keim P."/>
            <person name="Wagner D."/>
        </authorList>
    </citation>
    <scope>NUCLEOTIDE SEQUENCE [LARGE SCALE GENOMIC DNA]</scope>
    <source>
        <strain evidence="1 2">MSMB2087WGS</strain>
    </source>
</reference>
<evidence type="ECO:0000313" key="1">
    <source>
        <dbReference type="EMBL" id="KWA74123.1"/>
    </source>
</evidence>
<dbReference type="Proteomes" id="UP000060630">
    <property type="component" value="Unassembled WGS sequence"/>
</dbReference>
<evidence type="ECO:0000313" key="2">
    <source>
        <dbReference type="Proteomes" id="UP000060630"/>
    </source>
</evidence>
<organism evidence="1 2">
    <name type="scientific">Burkholderia ubonensis</name>
    <dbReference type="NCBI Taxonomy" id="101571"/>
    <lineage>
        <taxon>Bacteria</taxon>
        <taxon>Pseudomonadati</taxon>
        <taxon>Pseudomonadota</taxon>
        <taxon>Betaproteobacteria</taxon>
        <taxon>Burkholderiales</taxon>
        <taxon>Burkholderiaceae</taxon>
        <taxon>Burkholderia</taxon>
        <taxon>Burkholderia cepacia complex</taxon>
    </lineage>
</organism>
<sequence>MLTKELKMRELNHMETANVAGAWSWSDITTGSILAMFRPAPNTDLTVREAPELTGGAVGMGDTFGKVAVALVVGGMLLAGGIASGIAGGIGAGLMSLARR</sequence>
<accession>A0A107YK36</accession>
<comment type="caution">
    <text evidence="1">The sequence shown here is derived from an EMBL/GenBank/DDBJ whole genome shotgun (WGS) entry which is preliminary data.</text>
</comment>
<name>A0A107YK36_9BURK</name>
<dbReference type="AlphaFoldDB" id="A0A107YK36"/>